<keyword evidence="2" id="KW-0575">Peroxidase</keyword>
<evidence type="ECO:0000313" key="2">
    <source>
        <dbReference type="EMBL" id="SFB28474.1"/>
    </source>
</evidence>
<reference evidence="3" key="1">
    <citation type="submission" date="2016-10" db="EMBL/GenBank/DDBJ databases">
        <authorList>
            <person name="Varghese N."/>
            <person name="Submissions S."/>
        </authorList>
    </citation>
    <scope>NUCLEOTIDE SEQUENCE [LARGE SCALE GENOMIC DNA]</scope>
    <source>
        <strain evidence="3">CGMCC 4.3568</strain>
    </source>
</reference>
<dbReference type="PANTHER" id="PTHR34846:SF5">
    <property type="entry name" value="CARBOXYMUCONOLACTONE DECARBOXYLASE-LIKE DOMAIN-CONTAINING PROTEIN"/>
    <property type="match status" value="1"/>
</dbReference>
<name>A0A1I0ZRW8_9PSEU</name>
<dbReference type="Gene3D" id="1.20.1290.10">
    <property type="entry name" value="AhpD-like"/>
    <property type="match status" value="1"/>
</dbReference>
<feature type="domain" description="Carboxymuconolactone decarboxylase-like" evidence="1">
    <location>
        <begin position="58"/>
        <end position="124"/>
    </location>
</feature>
<dbReference type="Pfam" id="PF02627">
    <property type="entry name" value="CMD"/>
    <property type="match status" value="1"/>
</dbReference>
<dbReference type="SUPFAM" id="SSF69118">
    <property type="entry name" value="AhpD-like"/>
    <property type="match status" value="1"/>
</dbReference>
<dbReference type="AlphaFoldDB" id="A0A1I0ZRW8"/>
<protein>
    <submittedName>
        <fullName evidence="2">Alkylhydroperoxidase AhpD family core domain-containing protein</fullName>
    </submittedName>
</protein>
<dbReference type="InterPro" id="IPR029032">
    <property type="entry name" value="AhpD-like"/>
</dbReference>
<dbReference type="STRING" id="490629.SAMN05216266_107240"/>
<sequence length="195" mass="21568">MSRIPQVPVRKAGMLVRLAYRIARRRYGAVPEPFAVLAHHPRLLRAGAVHELLAEKAATTLPAPVRELAVYRTAVRLGCSWCVDFGTMLQRHEGLDIERLKSIDDYATSPAFSEQERLAVAYADAMTASPVTVTDEQVAELEREFGRAGVLELTYLVALENMRARMNSALDITDQGFTSGDACLVPMPVERSREG</sequence>
<dbReference type="RefSeq" id="WP_091673618.1">
    <property type="nucleotide sequence ID" value="NZ_FOKG01000007.1"/>
</dbReference>
<dbReference type="PANTHER" id="PTHR34846">
    <property type="entry name" value="4-CARBOXYMUCONOLACTONE DECARBOXYLASE FAMILY PROTEIN (AFU_ORTHOLOGUE AFUA_6G11590)"/>
    <property type="match status" value="1"/>
</dbReference>
<evidence type="ECO:0000259" key="1">
    <source>
        <dbReference type="Pfam" id="PF02627"/>
    </source>
</evidence>
<organism evidence="2 3">
    <name type="scientific">Amycolatopsis marina</name>
    <dbReference type="NCBI Taxonomy" id="490629"/>
    <lineage>
        <taxon>Bacteria</taxon>
        <taxon>Bacillati</taxon>
        <taxon>Actinomycetota</taxon>
        <taxon>Actinomycetes</taxon>
        <taxon>Pseudonocardiales</taxon>
        <taxon>Pseudonocardiaceae</taxon>
        <taxon>Amycolatopsis</taxon>
    </lineage>
</organism>
<dbReference type="OrthoDB" id="657225at2"/>
<keyword evidence="2" id="KW-0560">Oxidoreductase</keyword>
<gene>
    <name evidence="2" type="ORF">SAMN05216266_107240</name>
</gene>
<dbReference type="EMBL" id="FOKG01000007">
    <property type="protein sequence ID" value="SFB28474.1"/>
    <property type="molecule type" value="Genomic_DNA"/>
</dbReference>
<keyword evidence="3" id="KW-1185">Reference proteome</keyword>
<proteinExistence type="predicted"/>
<evidence type="ECO:0000313" key="3">
    <source>
        <dbReference type="Proteomes" id="UP000243799"/>
    </source>
</evidence>
<dbReference type="InterPro" id="IPR003779">
    <property type="entry name" value="CMD-like"/>
</dbReference>
<dbReference type="GO" id="GO:0051920">
    <property type="term" value="F:peroxiredoxin activity"/>
    <property type="evidence" value="ECO:0007669"/>
    <property type="project" value="InterPro"/>
</dbReference>
<accession>A0A1I0ZRW8</accession>
<dbReference type="Proteomes" id="UP000243799">
    <property type="component" value="Unassembled WGS sequence"/>
</dbReference>